<dbReference type="InterPro" id="IPR007213">
    <property type="entry name" value="Ppm1/Ppm2/Tcmp"/>
</dbReference>
<feature type="region of interest" description="Disordered" evidence="5">
    <location>
        <begin position="1"/>
        <end position="25"/>
    </location>
</feature>
<sequence length="314" mass="35028">MSTRASPRASSAGCGRTRGEARTRVSQTEPLIRNISDTARWVAVYRARESERPDALFRDPFAARLAGQRGEEIAAEVLRRSRNDWSLVIRTNLFDTFIADYVGRGGDTVVNLAAGLDARPYRMDLPSSLRWVEVDLPEILDYKEGILAGEKPRCALRRVRLDLANREARRALFAELGRESKAALVVSEGLIVYLTAEQVAGLAEDLAAPAGFRWWTHDLMSPGLRKMVMRQIGSLLNEARAPLRFSPEEGPGFFVRYGWRPVAVHSMLKWAAKKKRLPLLLRLAALLPESQGRQGSHPWGGVCLLERSAAERAT</sequence>
<comment type="function">
    <text evidence="4">Exhibits S-adenosyl-L-methionine-dependent methyltransferase activity.</text>
</comment>
<keyword evidence="2 4" id="KW-0489">Methyltransferase</keyword>
<evidence type="ECO:0000313" key="7">
    <source>
        <dbReference type="Proteomes" id="UP000317691"/>
    </source>
</evidence>
<dbReference type="EMBL" id="VBOZ01000010">
    <property type="protein sequence ID" value="TMQ65930.1"/>
    <property type="molecule type" value="Genomic_DNA"/>
</dbReference>
<organism evidence="6 7">
    <name type="scientific">Eiseniibacteriota bacterium</name>
    <dbReference type="NCBI Taxonomy" id="2212470"/>
    <lineage>
        <taxon>Bacteria</taxon>
        <taxon>Candidatus Eiseniibacteriota</taxon>
    </lineage>
</organism>
<dbReference type="PANTHER" id="PTHR43619:SF2">
    <property type="entry name" value="S-ADENOSYL-L-METHIONINE-DEPENDENT METHYLTRANSFERASES SUPERFAMILY PROTEIN"/>
    <property type="match status" value="1"/>
</dbReference>
<dbReference type="InterPro" id="IPR029063">
    <property type="entry name" value="SAM-dependent_MTases_sf"/>
</dbReference>
<dbReference type="Proteomes" id="UP000317691">
    <property type="component" value="Unassembled WGS sequence"/>
</dbReference>
<dbReference type="SUPFAM" id="SSF53335">
    <property type="entry name" value="S-adenosyl-L-methionine-dependent methyltransferases"/>
    <property type="match status" value="1"/>
</dbReference>
<reference evidence="6 7" key="1">
    <citation type="journal article" date="2019" name="Nat. Microbiol.">
        <title>Mediterranean grassland soil C-N compound turnover is dependent on rainfall and depth, and is mediated by genomically divergent microorganisms.</title>
        <authorList>
            <person name="Diamond S."/>
            <person name="Andeer P.F."/>
            <person name="Li Z."/>
            <person name="Crits-Christoph A."/>
            <person name="Burstein D."/>
            <person name="Anantharaman K."/>
            <person name="Lane K.R."/>
            <person name="Thomas B.C."/>
            <person name="Pan C."/>
            <person name="Northen T.R."/>
            <person name="Banfield J.F."/>
        </authorList>
    </citation>
    <scope>NUCLEOTIDE SEQUENCE [LARGE SCALE GENOMIC DNA]</scope>
    <source>
        <strain evidence="6">WS_9</strain>
    </source>
</reference>
<proteinExistence type="inferred from homology"/>
<evidence type="ECO:0000313" key="6">
    <source>
        <dbReference type="EMBL" id="TMQ65930.1"/>
    </source>
</evidence>
<keyword evidence="4" id="KW-0949">S-adenosyl-L-methionine</keyword>
<dbReference type="NCBIfam" id="TIGR00027">
    <property type="entry name" value="mthyl_TIGR00027"/>
    <property type="match status" value="1"/>
</dbReference>
<dbReference type="PANTHER" id="PTHR43619">
    <property type="entry name" value="S-ADENOSYL-L-METHIONINE-DEPENDENT METHYLTRANSFERASE YKTD-RELATED"/>
    <property type="match status" value="1"/>
</dbReference>
<keyword evidence="3 6" id="KW-0808">Transferase</keyword>
<name>A0A538TQP9_UNCEI</name>
<dbReference type="AlphaFoldDB" id="A0A538TQP9"/>
<evidence type="ECO:0000256" key="2">
    <source>
        <dbReference type="ARBA" id="ARBA00022603"/>
    </source>
</evidence>
<evidence type="ECO:0000256" key="1">
    <source>
        <dbReference type="ARBA" id="ARBA00008138"/>
    </source>
</evidence>
<accession>A0A538TQP9</accession>
<comment type="similarity">
    <text evidence="1 4">Belongs to the UPF0677 family.</text>
</comment>
<dbReference type="InterPro" id="IPR011610">
    <property type="entry name" value="SAM_mthyl_Trfase_ML2640-like"/>
</dbReference>
<dbReference type="EC" id="2.1.1.-" evidence="4"/>
<evidence type="ECO:0000256" key="3">
    <source>
        <dbReference type="ARBA" id="ARBA00022679"/>
    </source>
</evidence>
<dbReference type="Pfam" id="PF04072">
    <property type="entry name" value="LCM"/>
    <property type="match status" value="1"/>
</dbReference>
<protein>
    <recommendedName>
        <fullName evidence="4">S-adenosyl-L-methionine-dependent methyltransferase</fullName>
        <ecNumber evidence="4">2.1.1.-</ecNumber>
    </recommendedName>
</protein>
<gene>
    <name evidence="6" type="ORF">E6K79_03420</name>
</gene>
<dbReference type="Gene3D" id="3.40.50.150">
    <property type="entry name" value="Vaccinia Virus protein VP39"/>
    <property type="match status" value="1"/>
</dbReference>
<dbReference type="GO" id="GO:0008168">
    <property type="term" value="F:methyltransferase activity"/>
    <property type="evidence" value="ECO:0007669"/>
    <property type="project" value="UniProtKB-UniRule"/>
</dbReference>
<comment type="caution">
    <text evidence="6">The sequence shown here is derived from an EMBL/GenBank/DDBJ whole genome shotgun (WGS) entry which is preliminary data.</text>
</comment>
<evidence type="ECO:0000256" key="4">
    <source>
        <dbReference type="RuleBase" id="RU362030"/>
    </source>
</evidence>
<dbReference type="GO" id="GO:0032259">
    <property type="term" value="P:methylation"/>
    <property type="evidence" value="ECO:0007669"/>
    <property type="project" value="UniProtKB-KW"/>
</dbReference>
<evidence type="ECO:0000256" key="5">
    <source>
        <dbReference type="SAM" id="MobiDB-lite"/>
    </source>
</evidence>